<reference evidence="1 2" key="1">
    <citation type="submission" date="2023-02" db="EMBL/GenBank/DDBJ databases">
        <title>Genome sequence of Lentisphaera profundi SAORIC-696.</title>
        <authorList>
            <person name="Kim e."/>
            <person name="Cho J.-C."/>
            <person name="Choi A."/>
            <person name="Kang I."/>
        </authorList>
    </citation>
    <scope>NUCLEOTIDE SEQUENCE [LARGE SCALE GENOMIC DNA]</scope>
    <source>
        <strain evidence="1 2">SAORIC-696</strain>
    </source>
</reference>
<proteinExistence type="predicted"/>
<accession>A0ABY7VTW6</accession>
<organism evidence="1 2">
    <name type="scientific">Lentisphaera profundi</name>
    <dbReference type="NCBI Taxonomy" id="1658616"/>
    <lineage>
        <taxon>Bacteria</taxon>
        <taxon>Pseudomonadati</taxon>
        <taxon>Lentisphaerota</taxon>
        <taxon>Lentisphaeria</taxon>
        <taxon>Lentisphaerales</taxon>
        <taxon>Lentisphaeraceae</taxon>
        <taxon>Lentisphaera</taxon>
    </lineage>
</organism>
<gene>
    <name evidence="1" type="ORF">PQO03_17470</name>
</gene>
<dbReference type="EMBL" id="CP117812">
    <property type="protein sequence ID" value="WDE97620.1"/>
    <property type="molecule type" value="Genomic_DNA"/>
</dbReference>
<protein>
    <submittedName>
        <fullName evidence="1">Uncharacterized protein</fullName>
    </submittedName>
</protein>
<evidence type="ECO:0000313" key="1">
    <source>
        <dbReference type="EMBL" id="WDE97620.1"/>
    </source>
</evidence>
<sequence length="293" mass="34071">MIRWSILFLSVSLLYGAQEEIVLKNESRSFWSGKKFTYELDEKIFSEASIQWRLSLSNKTIAQGTLNLQREQTINWDLPKVKDASVIKGQLELLSSQSQKKYIVPFYVIGEKLFQLKHEKLSILSEKFESIDEETLKNQRVNFELVNDFEIVKSKKLILYEVTIYDELLEELKSYTKKGGEVWLFGGSKQFLDLKSWEISKVELISSEFLSKEIKGFNQLAVKLSHYWKFDSGLQQVECVEITEDTHLKPLIRITHGKGSINFCTIDLNESIEKDPSGLLLINHFLKNNFILK</sequence>
<evidence type="ECO:0000313" key="2">
    <source>
        <dbReference type="Proteomes" id="UP001214250"/>
    </source>
</evidence>
<dbReference type="RefSeq" id="WP_274152124.1">
    <property type="nucleotide sequence ID" value="NZ_CP117812.1"/>
</dbReference>
<name>A0ABY7VTW6_9BACT</name>
<dbReference type="Proteomes" id="UP001214250">
    <property type="component" value="Chromosome 2"/>
</dbReference>
<keyword evidence="2" id="KW-1185">Reference proteome</keyword>